<keyword evidence="3" id="KW-0997">Cell inner membrane</keyword>
<dbReference type="eggNOG" id="COG0239">
    <property type="taxonomic scope" value="Bacteria"/>
</dbReference>
<dbReference type="GO" id="GO:0140114">
    <property type="term" value="P:cellular detoxification of fluoride"/>
    <property type="evidence" value="ECO:0007669"/>
    <property type="project" value="UniProtKB-UniRule"/>
</dbReference>
<evidence type="ECO:0000313" key="14">
    <source>
        <dbReference type="EMBL" id="TMP88318.1"/>
    </source>
</evidence>
<keyword evidence="9 12" id="KW-0407">Ion channel</keyword>
<dbReference type="OrthoDB" id="9806299at2"/>
<gene>
    <name evidence="12" type="primary">fluC</name>
    <name evidence="12" type="synonym">crcB</name>
    <name evidence="14" type="ORF">CWC05_02465</name>
    <name evidence="13" type="ORF">TW72_09600</name>
</gene>
<keyword evidence="4 12" id="KW-0812">Transmembrane</keyword>
<evidence type="ECO:0000313" key="15">
    <source>
        <dbReference type="Proteomes" id="UP000033664"/>
    </source>
</evidence>
<comment type="caution">
    <text evidence="13">The sequence shown here is derived from an EMBL/GenBank/DDBJ whole genome shotgun (WGS) entry which is preliminary data.</text>
</comment>
<dbReference type="GO" id="GO:0005886">
    <property type="term" value="C:plasma membrane"/>
    <property type="evidence" value="ECO:0007669"/>
    <property type="project" value="UniProtKB-SubCell"/>
</dbReference>
<sequence length="127" mass="13641">MSALSTYFFIAIGGALGACARFGISELALKLLPKGFPFGTLAVNILGSLLMGILYGLLDREMLSHPHRVTLGVGFLGALTTFSTFSMDTLLLLQQGQWLKVALNVLLNVGMCIFMAWIGLMLTTQKG</sequence>
<dbReference type="InterPro" id="IPR003691">
    <property type="entry name" value="FluC"/>
</dbReference>
<evidence type="ECO:0000256" key="1">
    <source>
        <dbReference type="ARBA" id="ARBA00004651"/>
    </source>
</evidence>
<dbReference type="EMBL" id="JXXZ01000007">
    <property type="protein sequence ID" value="KJY99865.1"/>
    <property type="molecule type" value="Genomic_DNA"/>
</dbReference>
<accession>A0A0F4PUJ8</accession>
<dbReference type="NCBIfam" id="TIGR00494">
    <property type="entry name" value="crcB"/>
    <property type="match status" value="1"/>
</dbReference>
<dbReference type="STRING" id="151081.TW72_09600"/>
<dbReference type="RefSeq" id="WP_022944185.1">
    <property type="nucleotide sequence ID" value="NZ_CP023396.1"/>
</dbReference>
<evidence type="ECO:0000256" key="2">
    <source>
        <dbReference type="ARBA" id="ARBA00022475"/>
    </source>
</evidence>
<feature type="transmembrane region" description="Helical" evidence="12">
    <location>
        <begin position="70"/>
        <end position="93"/>
    </location>
</feature>
<comment type="similarity">
    <text evidence="10 12">Belongs to the fluoride channel Fluc/FEX (TC 1.A.43) family.</text>
</comment>
<dbReference type="Pfam" id="PF02537">
    <property type="entry name" value="CRCB"/>
    <property type="match status" value="1"/>
</dbReference>
<dbReference type="NCBIfam" id="NF010796">
    <property type="entry name" value="PRK14200.1"/>
    <property type="match status" value="1"/>
</dbReference>
<dbReference type="PANTHER" id="PTHR28259:SF1">
    <property type="entry name" value="FLUORIDE EXPORT PROTEIN 1-RELATED"/>
    <property type="match status" value="1"/>
</dbReference>
<reference evidence="14" key="4">
    <citation type="submission" date="2019-09" db="EMBL/GenBank/DDBJ databases">
        <title>Co-occurence of chitin degradation, pigmentation and bioactivity in marine Pseudoalteromonas.</title>
        <authorList>
            <person name="Sonnenschein E.C."/>
            <person name="Bech P.K."/>
        </authorList>
    </citation>
    <scope>NUCLEOTIDE SEQUENCE</scope>
    <source>
        <strain evidence="14">S2897</strain>
    </source>
</reference>
<proteinExistence type="inferred from homology"/>
<keyword evidence="12" id="KW-0479">Metal-binding</keyword>
<feature type="transmembrane region" description="Helical" evidence="12">
    <location>
        <begin position="105"/>
        <end position="124"/>
    </location>
</feature>
<feature type="binding site" evidence="12">
    <location>
        <position position="77"/>
    </location>
    <ligand>
        <name>Na(+)</name>
        <dbReference type="ChEBI" id="CHEBI:29101"/>
        <note>structural</note>
    </ligand>
</feature>
<keyword evidence="7 12" id="KW-0406">Ion transport</keyword>
<dbReference type="PATRIC" id="fig|151081.8.peg.1072"/>
<organism evidence="13 15">
    <name type="scientific">Pseudoalteromonas ruthenica</name>
    <dbReference type="NCBI Taxonomy" id="151081"/>
    <lineage>
        <taxon>Bacteria</taxon>
        <taxon>Pseudomonadati</taxon>
        <taxon>Pseudomonadota</taxon>
        <taxon>Gammaproteobacteria</taxon>
        <taxon>Alteromonadales</taxon>
        <taxon>Pseudoalteromonadaceae</taxon>
        <taxon>Pseudoalteromonas</taxon>
    </lineage>
</organism>
<dbReference type="GO" id="GO:0046872">
    <property type="term" value="F:metal ion binding"/>
    <property type="evidence" value="ECO:0007669"/>
    <property type="project" value="UniProtKB-KW"/>
</dbReference>
<comment type="catalytic activity">
    <reaction evidence="11">
        <text>fluoride(in) = fluoride(out)</text>
        <dbReference type="Rhea" id="RHEA:76159"/>
        <dbReference type="ChEBI" id="CHEBI:17051"/>
    </reaction>
    <physiologicalReaction direction="left-to-right" evidence="11">
        <dbReference type="Rhea" id="RHEA:76160"/>
    </physiologicalReaction>
</comment>
<evidence type="ECO:0000256" key="4">
    <source>
        <dbReference type="ARBA" id="ARBA00022692"/>
    </source>
</evidence>
<comment type="activity regulation">
    <text evidence="12">Na(+) is not transported, but it plays an essential structural role and its presence is essential for fluoride channel function.</text>
</comment>
<evidence type="ECO:0000256" key="5">
    <source>
        <dbReference type="ARBA" id="ARBA00022989"/>
    </source>
</evidence>
<evidence type="ECO:0000256" key="6">
    <source>
        <dbReference type="ARBA" id="ARBA00023053"/>
    </source>
</evidence>
<reference evidence="13 15" key="1">
    <citation type="journal article" date="2015" name="BMC Genomics">
        <title>Genome mining reveals unlocked bioactive potential of marine Gram-negative bacteria.</title>
        <authorList>
            <person name="Machado H."/>
            <person name="Sonnenschein E.C."/>
            <person name="Melchiorsen J."/>
            <person name="Gram L."/>
        </authorList>
    </citation>
    <scope>NUCLEOTIDE SEQUENCE [LARGE SCALE GENOMIC DNA]</scope>
    <source>
        <strain evidence="13 15">S3137</strain>
    </source>
</reference>
<evidence type="ECO:0000256" key="11">
    <source>
        <dbReference type="ARBA" id="ARBA00035585"/>
    </source>
</evidence>
<keyword evidence="15" id="KW-1185">Reference proteome</keyword>
<dbReference type="GeneID" id="58228744"/>
<name>A0A0F4PUJ8_9GAMM</name>
<evidence type="ECO:0000313" key="13">
    <source>
        <dbReference type="EMBL" id="KJY99865.1"/>
    </source>
</evidence>
<keyword evidence="2 12" id="KW-1003">Cell membrane</keyword>
<reference evidence="14 16" key="2">
    <citation type="submission" date="2017-12" db="EMBL/GenBank/DDBJ databases">
        <authorList>
            <person name="Paulsen S."/>
            <person name="Gram L.K."/>
        </authorList>
    </citation>
    <scope>NUCLEOTIDE SEQUENCE [LARGE SCALE GENOMIC DNA]</scope>
    <source>
        <strain evidence="14 16">S2897</strain>
    </source>
</reference>
<feature type="transmembrane region" description="Helical" evidence="12">
    <location>
        <begin position="36"/>
        <end position="58"/>
    </location>
</feature>
<keyword evidence="8 12" id="KW-0472">Membrane</keyword>
<keyword evidence="5 12" id="KW-1133">Transmembrane helix</keyword>
<dbReference type="PANTHER" id="PTHR28259">
    <property type="entry name" value="FLUORIDE EXPORT PROTEIN 1-RELATED"/>
    <property type="match status" value="1"/>
</dbReference>
<reference evidence="16" key="3">
    <citation type="submission" date="2019-06" db="EMBL/GenBank/DDBJ databases">
        <title>Co-occurence of chitin degradation, pigmentation and bioactivity in marine Pseudoalteromonas.</title>
        <authorList>
            <person name="Sonnenschein E.C."/>
            <person name="Bech P.K."/>
        </authorList>
    </citation>
    <scope>NUCLEOTIDE SEQUENCE [LARGE SCALE GENOMIC DNA]</scope>
    <source>
        <strain evidence="16">S2897</strain>
    </source>
</reference>
<evidence type="ECO:0000256" key="12">
    <source>
        <dbReference type="HAMAP-Rule" id="MF_00454"/>
    </source>
</evidence>
<protein>
    <recommendedName>
        <fullName evidence="12">Fluoride-specific ion channel FluC</fullName>
    </recommendedName>
</protein>
<dbReference type="EMBL" id="PNCG01000002">
    <property type="protein sequence ID" value="TMP88318.1"/>
    <property type="molecule type" value="Genomic_DNA"/>
</dbReference>
<dbReference type="HAMAP" id="MF_00454">
    <property type="entry name" value="FluC"/>
    <property type="match status" value="1"/>
</dbReference>
<evidence type="ECO:0000256" key="3">
    <source>
        <dbReference type="ARBA" id="ARBA00022519"/>
    </source>
</evidence>
<feature type="transmembrane region" description="Helical" evidence="12">
    <location>
        <begin position="6"/>
        <end position="24"/>
    </location>
</feature>
<evidence type="ECO:0000256" key="8">
    <source>
        <dbReference type="ARBA" id="ARBA00023136"/>
    </source>
</evidence>
<dbReference type="Proteomes" id="UP000033664">
    <property type="component" value="Unassembled WGS sequence"/>
</dbReference>
<feature type="binding site" evidence="12">
    <location>
        <position position="80"/>
    </location>
    <ligand>
        <name>Na(+)</name>
        <dbReference type="ChEBI" id="CHEBI:29101"/>
        <note>structural</note>
    </ligand>
</feature>
<dbReference type="GO" id="GO:0062054">
    <property type="term" value="F:fluoride channel activity"/>
    <property type="evidence" value="ECO:0007669"/>
    <property type="project" value="UniProtKB-UniRule"/>
</dbReference>
<dbReference type="Proteomes" id="UP000305874">
    <property type="component" value="Unassembled WGS sequence"/>
</dbReference>
<evidence type="ECO:0000313" key="16">
    <source>
        <dbReference type="Proteomes" id="UP000305874"/>
    </source>
</evidence>
<comment type="subcellular location">
    <subcellularLocation>
        <location evidence="1 12">Cell membrane</location>
        <topology evidence="1 12">Multi-pass membrane protein</topology>
    </subcellularLocation>
</comment>
<keyword evidence="6 12" id="KW-0915">Sodium</keyword>
<comment type="function">
    <text evidence="12">Fluoride-specific ion channel. Important for reducing fluoride concentration in the cell, thus reducing its toxicity.</text>
</comment>
<dbReference type="AlphaFoldDB" id="A0A0F4PUJ8"/>
<evidence type="ECO:0000256" key="10">
    <source>
        <dbReference type="ARBA" id="ARBA00035120"/>
    </source>
</evidence>
<keyword evidence="12" id="KW-0813">Transport</keyword>
<evidence type="ECO:0000256" key="9">
    <source>
        <dbReference type="ARBA" id="ARBA00023303"/>
    </source>
</evidence>
<evidence type="ECO:0000256" key="7">
    <source>
        <dbReference type="ARBA" id="ARBA00023065"/>
    </source>
</evidence>